<protein>
    <submittedName>
        <fullName evidence="1">Uncharacterized protein</fullName>
    </submittedName>
</protein>
<proteinExistence type="predicted"/>
<dbReference type="AlphaFoldDB" id="A0A0F9W8V8"/>
<accession>A0A0F9W8V8</accession>
<sequence length="71" mass="7630">MIDYAEEQFQDIRDGAQLLCASCPDAYHPKIDDARAEPKAGVDALITAHGGAEWIPENGGAEHARGLPRSL</sequence>
<evidence type="ECO:0000313" key="1">
    <source>
        <dbReference type="EMBL" id="KKO08743.1"/>
    </source>
</evidence>
<gene>
    <name evidence="1" type="ORF">LCGC14_0046830</name>
</gene>
<organism evidence="1">
    <name type="scientific">marine sediment metagenome</name>
    <dbReference type="NCBI Taxonomy" id="412755"/>
    <lineage>
        <taxon>unclassified sequences</taxon>
        <taxon>metagenomes</taxon>
        <taxon>ecological metagenomes</taxon>
    </lineage>
</organism>
<reference evidence="1" key="1">
    <citation type="journal article" date="2015" name="Nature">
        <title>Complex archaea that bridge the gap between prokaryotes and eukaryotes.</title>
        <authorList>
            <person name="Spang A."/>
            <person name="Saw J.H."/>
            <person name="Jorgensen S.L."/>
            <person name="Zaremba-Niedzwiedzka K."/>
            <person name="Martijn J."/>
            <person name="Lind A.E."/>
            <person name="van Eijk R."/>
            <person name="Schleper C."/>
            <person name="Guy L."/>
            <person name="Ettema T.J."/>
        </authorList>
    </citation>
    <scope>NUCLEOTIDE SEQUENCE</scope>
</reference>
<name>A0A0F9W8V8_9ZZZZ</name>
<dbReference type="EMBL" id="LAZR01000009">
    <property type="protein sequence ID" value="KKO08743.1"/>
    <property type="molecule type" value="Genomic_DNA"/>
</dbReference>
<comment type="caution">
    <text evidence="1">The sequence shown here is derived from an EMBL/GenBank/DDBJ whole genome shotgun (WGS) entry which is preliminary data.</text>
</comment>